<evidence type="ECO:0008006" key="3">
    <source>
        <dbReference type="Google" id="ProtNLM"/>
    </source>
</evidence>
<comment type="caution">
    <text evidence="1">The sequence shown here is derived from an EMBL/GenBank/DDBJ whole genome shotgun (WGS) entry which is preliminary data.</text>
</comment>
<protein>
    <recommendedName>
        <fullName evidence="3">Peptidase</fullName>
    </recommendedName>
</protein>
<dbReference type="AlphaFoldDB" id="A0A4R4E8S8"/>
<evidence type="ECO:0000313" key="2">
    <source>
        <dbReference type="Proteomes" id="UP000295418"/>
    </source>
</evidence>
<name>A0A4R4E8S8_9BACL</name>
<sequence length="205" mass="24000">MDWNQNRGTYHAFISLGATCQTAHQLSRLKLRKFSGPLDWFISFPSSKISHLVKTKFKGFMELNNLRLINIVDHHYVLRDMEHHVDSYHDFPVPYNPNQLYPQFKEQMDRRISRFLKTIKTGPVCFLRTQTSSSEAQLLEQALYGISHKDFRILIVNFHNQSGKGVIYDDWGLQRVSSVTIPSGKDWRGSDHHWDLIMEGFFLNS</sequence>
<dbReference type="InterPro" id="IPR014903">
    <property type="entry name" value="DUF1796"/>
</dbReference>
<accession>A0A4R4E8S8</accession>
<keyword evidence="2" id="KW-1185">Reference proteome</keyword>
<dbReference type="Proteomes" id="UP000295418">
    <property type="component" value="Unassembled WGS sequence"/>
</dbReference>
<dbReference type="RefSeq" id="WP_132418929.1">
    <property type="nucleotide sequence ID" value="NZ_SKFG01000015.1"/>
</dbReference>
<evidence type="ECO:0000313" key="1">
    <source>
        <dbReference type="EMBL" id="TCZ75959.1"/>
    </source>
</evidence>
<dbReference type="Pfam" id="PF08795">
    <property type="entry name" value="DUF1796"/>
    <property type="match status" value="1"/>
</dbReference>
<gene>
    <name evidence="1" type="ORF">E0485_15260</name>
</gene>
<dbReference type="OrthoDB" id="5326008at2"/>
<reference evidence="1 2" key="1">
    <citation type="submission" date="2019-03" db="EMBL/GenBank/DDBJ databases">
        <authorList>
            <person name="Kim M.K.M."/>
        </authorList>
    </citation>
    <scope>NUCLEOTIDE SEQUENCE [LARGE SCALE GENOMIC DNA]</scope>
    <source>
        <strain evidence="1 2">18JY21-1</strain>
    </source>
</reference>
<proteinExistence type="predicted"/>
<dbReference type="EMBL" id="SKFG01000015">
    <property type="protein sequence ID" value="TCZ75959.1"/>
    <property type="molecule type" value="Genomic_DNA"/>
</dbReference>
<organism evidence="1 2">
    <name type="scientific">Paenibacillus albiflavus</name>
    <dbReference type="NCBI Taxonomy" id="2545760"/>
    <lineage>
        <taxon>Bacteria</taxon>
        <taxon>Bacillati</taxon>
        <taxon>Bacillota</taxon>
        <taxon>Bacilli</taxon>
        <taxon>Bacillales</taxon>
        <taxon>Paenibacillaceae</taxon>
        <taxon>Paenibacillus</taxon>
    </lineage>
</organism>